<organism evidence="2 3">
    <name type="scientific">Penicillium capsulatum</name>
    <dbReference type="NCBI Taxonomy" id="69766"/>
    <lineage>
        <taxon>Eukaryota</taxon>
        <taxon>Fungi</taxon>
        <taxon>Dikarya</taxon>
        <taxon>Ascomycota</taxon>
        <taxon>Pezizomycotina</taxon>
        <taxon>Eurotiomycetes</taxon>
        <taxon>Eurotiomycetidae</taxon>
        <taxon>Eurotiales</taxon>
        <taxon>Aspergillaceae</taxon>
        <taxon>Penicillium</taxon>
    </lineage>
</organism>
<keyword evidence="3" id="KW-1185">Reference proteome</keyword>
<gene>
    <name evidence="2" type="ORF">N7492_009171</name>
</gene>
<name>A0A9W9HR46_9EURO</name>
<comment type="caution">
    <text evidence="2">The sequence shown here is derived from an EMBL/GenBank/DDBJ whole genome shotgun (WGS) entry which is preliminary data.</text>
</comment>
<dbReference type="Proteomes" id="UP001146351">
    <property type="component" value="Unassembled WGS sequence"/>
</dbReference>
<reference evidence="2" key="2">
    <citation type="journal article" date="2023" name="IMA Fungus">
        <title>Comparative genomic study of the Penicillium genus elucidates a diverse pangenome and 15 lateral gene transfer events.</title>
        <authorList>
            <person name="Petersen C."/>
            <person name="Sorensen T."/>
            <person name="Nielsen M.R."/>
            <person name="Sondergaard T.E."/>
            <person name="Sorensen J.L."/>
            <person name="Fitzpatrick D.A."/>
            <person name="Frisvad J.C."/>
            <person name="Nielsen K.L."/>
        </authorList>
    </citation>
    <scope>NUCLEOTIDE SEQUENCE</scope>
    <source>
        <strain evidence="2">IBT 21917</strain>
    </source>
</reference>
<dbReference type="AlphaFoldDB" id="A0A9W9HR46"/>
<evidence type="ECO:0000313" key="3">
    <source>
        <dbReference type="Proteomes" id="UP001146351"/>
    </source>
</evidence>
<reference evidence="2" key="1">
    <citation type="submission" date="2022-11" db="EMBL/GenBank/DDBJ databases">
        <authorList>
            <person name="Petersen C."/>
        </authorList>
    </citation>
    <scope>NUCLEOTIDE SEQUENCE</scope>
    <source>
        <strain evidence="2">IBT 21917</strain>
    </source>
</reference>
<evidence type="ECO:0000256" key="1">
    <source>
        <dbReference type="SAM" id="MobiDB-lite"/>
    </source>
</evidence>
<dbReference type="EMBL" id="JAPQKO010000006">
    <property type="protein sequence ID" value="KAJ5156368.1"/>
    <property type="molecule type" value="Genomic_DNA"/>
</dbReference>
<sequence>MARALEEPGKMEWADTHARSTPRKMNVETIKENAAFMHRESPSDPSALLYRVDRLSMNATATAPTMLHTIASTTVTDFPK</sequence>
<feature type="compositionally biased region" description="Basic and acidic residues" evidence="1">
    <location>
        <begin position="1"/>
        <end position="18"/>
    </location>
</feature>
<protein>
    <submittedName>
        <fullName evidence="2">Uncharacterized protein</fullName>
    </submittedName>
</protein>
<feature type="region of interest" description="Disordered" evidence="1">
    <location>
        <begin position="1"/>
        <end position="22"/>
    </location>
</feature>
<evidence type="ECO:0000313" key="2">
    <source>
        <dbReference type="EMBL" id="KAJ5156368.1"/>
    </source>
</evidence>
<proteinExistence type="predicted"/>
<accession>A0A9W9HR46</accession>